<comment type="similarity">
    <text evidence="1">Belongs to the pseudouridine synthase RluA family.</text>
</comment>
<dbReference type="EC" id="5.4.99.29" evidence="4"/>
<dbReference type="Pfam" id="PF00849">
    <property type="entry name" value="PseudoU_synth_2"/>
    <property type="match status" value="1"/>
</dbReference>
<dbReference type="Gene3D" id="3.30.2350.10">
    <property type="entry name" value="Pseudouridine synthase"/>
    <property type="match status" value="1"/>
</dbReference>
<accession>A0ABU0F6H4</accession>
<feature type="domain" description="Pseudouridine synthase RsuA/RluA-like" evidence="3">
    <location>
        <begin position="18"/>
        <end position="165"/>
    </location>
</feature>
<dbReference type="EMBL" id="JAUSVK010000001">
    <property type="protein sequence ID" value="MDQ0390214.1"/>
    <property type="molecule type" value="Genomic_DNA"/>
</dbReference>
<dbReference type="PANTHER" id="PTHR21600">
    <property type="entry name" value="MITOCHONDRIAL RNA PSEUDOURIDINE SYNTHASE"/>
    <property type="match status" value="1"/>
</dbReference>
<dbReference type="InterPro" id="IPR020103">
    <property type="entry name" value="PsdUridine_synth_cat_dom_sf"/>
</dbReference>
<sequence>MISIDLTARLLHRDALILILDKPAGLPVHAGPKGGANLTAMLDQLRFGLPKPPELAHRLDKDTSGCLILGRHARPLRTLNELFAKGGVEKTYWAVVEGGPAEDVGLIDMPIARRSPERGWWMKPAEDGLPAQTDFRVLGRGDGLTWLELKPRTGRTHQLRLHCAASGFPIVGDPIYGSAPREGGPVLHLHARAVTVPILPKKPPVTAEAPPPDHMQARLAMLGYDGPISPTPPELIRPVVVEQPTVRRGLRK</sequence>
<evidence type="ECO:0000256" key="2">
    <source>
        <dbReference type="ARBA" id="ARBA00023235"/>
    </source>
</evidence>
<dbReference type="GO" id="GO:0160142">
    <property type="term" value="F:23S rRNA pseudouridine(746) synthase activity"/>
    <property type="evidence" value="ECO:0007669"/>
    <property type="project" value="UniProtKB-EC"/>
</dbReference>
<keyword evidence="5" id="KW-1185">Reference proteome</keyword>
<proteinExistence type="inferred from homology"/>
<dbReference type="InterPro" id="IPR006145">
    <property type="entry name" value="PsdUridine_synth_RsuA/RluA"/>
</dbReference>
<evidence type="ECO:0000313" key="5">
    <source>
        <dbReference type="Proteomes" id="UP001237448"/>
    </source>
</evidence>
<dbReference type="GO" id="GO:0160151">
    <property type="term" value="F:tRNA pseudouridine(32) synthase activity"/>
    <property type="evidence" value="ECO:0007669"/>
    <property type="project" value="UniProtKB-EC"/>
</dbReference>
<organism evidence="4 5">
    <name type="scientific">Labrys monachus</name>
    <dbReference type="NCBI Taxonomy" id="217067"/>
    <lineage>
        <taxon>Bacteria</taxon>
        <taxon>Pseudomonadati</taxon>
        <taxon>Pseudomonadota</taxon>
        <taxon>Alphaproteobacteria</taxon>
        <taxon>Hyphomicrobiales</taxon>
        <taxon>Xanthobacteraceae</taxon>
        <taxon>Labrys</taxon>
    </lineage>
</organism>
<comment type="caution">
    <text evidence="4">The sequence shown here is derived from an EMBL/GenBank/DDBJ whole genome shotgun (WGS) entry which is preliminary data.</text>
</comment>
<dbReference type="InterPro" id="IPR050188">
    <property type="entry name" value="RluA_PseudoU_synthase"/>
</dbReference>
<dbReference type="InterPro" id="IPR006224">
    <property type="entry name" value="PsdUridine_synth_RluA-like_CS"/>
</dbReference>
<dbReference type="EC" id="5.4.99.28" evidence="4"/>
<name>A0ABU0F6H4_9HYPH</name>
<reference evidence="4 5" key="1">
    <citation type="submission" date="2023-07" db="EMBL/GenBank/DDBJ databases">
        <title>Genomic Encyclopedia of Type Strains, Phase IV (KMG-IV): sequencing the most valuable type-strain genomes for metagenomic binning, comparative biology and taxonomic classification.</title>
        <authorList>
            <person name="Goeker M."/>
        </authorList>
    </citation>
    <scope>NUCLEOTIDE SEQUENCE [LARGE SCALE GENOMIC DNA]</scope>
    <source>
        <strain evidence="4 5">DSM 5896</strain>
    </source>
</reference>
<evidence type="ECO:0000259" key="3">
    <source>
        <dbReference type="Pfam" id="PF00849"/>
    </source>
</evidence>
<dbReference type="PROSITE" id="PS01129">
    <property type="entry name" value="PSI_RLU"/>
    <property type="match status" value="1"/>
</dbReference>
<keyword evidence="2 4" id="KW-0413">Isomerase</keyword>
<dbReference type="CDD" id="cd02869">
    <property type="entry name" value="PseudoU_synth_RluA_like"/>
    <property type="match status" value="1"/>
</dbReference>
<dbReference type="SUPFAM" id="SSF55120">
    <property type="entry name" value="Pseudouridine synthase"/>
    <property type="match status" value="1"/>
</dbReference>
<gene>
    <name evidence="4" type="ORF">J3R73_000006</name>
</gene>
<evidence type="ECO:0000256" key="1">
    <source>
        <dbReference type="ARBA" id="ARBA00010876"/>
    </source>
</evidence>
<dbReference type="RefSeq" id="WP_307421301.1">
    <property type="nucleotide sequence ID" value="NZ_JAUSVK010000001.1"/>
</dbReference>
<protein>
    <submittedName>
        <fullName evidence="4">tRNA pseudouridine32 synthase/23S rRNA pseudouridine746 synthase</fullName>
        <ecNumber evidence="4">5.4.99.28</ecNumber>
        <ecNumber evidence="4">5.4.99.29</ecNumber>
    </submittedName>
</protein>
<dbReference type="Proteomes" id="UP001237448">
    <property type="component" value="Unassembled WGS sequence"/>
</dbReference>
<evidence type="ECO:0000313" key="4">
    <source>
        <dbReference type="EMBL" id="MDQ0390214.1"/>
    </source>
</evidence>
<dbReference type="PANTHER" id="PTHR21600:SF44">
    <property type="entry name" value="RIBOSOMAL LARGE SUBUNIT PSEUDOURIDINE SYNTHASE D"/>
    <property type="match status" value="1"/>
</dbReference>